<dbReference type="GO" id="GO:0046654">
    <property type="term" value="P:tetrahydrofolate biosynthetic process"/>
    <property type="evidence" value="ECO:0007669"/>
    <property type="project" value="UniProtKB-UniRule"/>
</dbReference>
<gene>
    <name evidence="2" type="primary">folE2</name>
    <name evidence="3" type="ORF">EDC14_102537</name>
</gene>
<comment type="caution">
    <text evidence="3">The sequence shown here is derived from an EMBL/GenBank/DDBJ whole genome shotgun (WGS) entry which is preliminary data.</text>
</comment>
<dbReference type="PANTHER" id="PTHR36445:SF1">
    <property type="entry name" value="GTP CYCLOHYDROLASE MPTA"/>
    <property type="match status" value="1"/>
</dbReference>
<keyword evidence="4" id="KW-1185">Reference proteome</keyword>
<dbReference type="InterPro" id="IPR003801">
    <property type="entry name" value="GTP_cyclohydrolase_FolE2/MptA"/>
</dbReference>
<dbReference type="EC" id="3.5.4.16" evidence="2"/>
<organism evidence="3 4">
    <name type="scientific">Hydrogenispora ethanolica</name>
    <dbReference type="NCBI Taxonomy" id="1082276"/>
    <lineage>
        <taxon>Bacteria</taxon>
        <taxon>Bacillati</taxon>
        <taxon>Bacillota</taxon>
        <taxon>Hydrogenispora</taxon>
    </lineage>
</organism>
<dbReference type="UniPathway" id="UPA00848">
    <property type="reaction ID" value="UER00151"/>
</dbReference>
<accession>A0A4R1R9Q4</accession>
<dbReference type="Pfam" id="PF02649">
    <property type="entry name" value="GCHY-1"/>
    <property type="match status" value="1"/>
</dbReference>
<dbReference type="PANTHER" id="PTHR36445">
    <property type="entry name" value="GTP CYCLOHYDROLASE MPTA"/>
    <property type="match status" value="1"/>
</dbReference>
<dbReference type="Gene3D" id="3.10.270.10">
    <property type="entry name" value="Urate Oxidase"/>
    <property type="match status" value="1"/>
</dbReference>
<evidence type="ECO:0000313" key="3">
    <source>
        <dbReference type="EMBL" id="TCL62418.1"/>
    </source>
</evidence>
<evidence type="ECO:0000256" key="1">
    <source>
        <dbReference type="ARBA" id="ARBA00022801"/>
    </source>
</evidence>
<comment type="similarity">
    <text evidence="2">Belongs to the GTP cyclohydrolase IV family.</text>
</comment>
<comment type="catalytic activity">
    <reaction evidence="2">
        <text>GTP + H2O = 7,8-dihydroneopterin 3'-triphosphate + formate + H(+)</text>
        <dbReference type="Rhea" id="RHEA:17473"/>
        <dbReference type="ChEBI" id="CHEBI:15377"/>
        <dbReference type="ChEBI" id="CHEBI:15378"/>
        <dbReference type="ChEBI" id="CHEBI:15740"/>
        <dbReference type="ChEBI" id="CHEBI:37565"/>
        <dbReference type="ChEBI" id="CHEBI:58462"/>
        <dbReference type="EC" id="3.5.4.16"/>
    </reaction>
</comment>
<comment type="function">
    <text evidence="2">Converts GTP to 7,8-dihydroneopterin triphosphate.</text>
</comment>
<evidence type="ECO:0000256" key="2">
    <source>
        <dbReference type="HAMAP-Rule" id="MF_01527"/>
    </source>
</evidence>
<dbReference type="NCBIfam" id="NF010200">
    <property type="entry name" value="PRK13674.1-1"/>
    <property type="match status" value="1"/>
</dbReference>
<dbReference type="InterPro" id="IPR022838">
    <property type="entry name" value="GTP_cyclohydrolase_FolE2"/>
</dbReference>
<dbReference type="RefSeq" id="WP_132015705.1">
    <property type="nucleotide sequence ID" value="NZ_SLUN01000025.1"/>
</dbReference>
<feature type="site" description="May be catalytically important" evidence="2">
    <location>
        <position position="148"/>
    </location>
</feature>
<sequence length="264" mass="30151">MIDVQSRRDERGIEIQKVGLKDVNLPFQIRMRDGGFQHVHGNVVVSVTLPHHFKGTHLSRFMELLMSWSEKPISWKEIRQILAELCSHLEVSAAEISLKFRYFLPVPAPVSGIVGYLDYLGEFRGVFRQPSGHFHFQLGAEIPVLSLCPCSKEISAYGAHNQRAAIRTLVHCSYPGKILWLEELIELLRIQGSCPIYPVLKREDEKYVTEAAYQNPKFVEDILRDSVLALRSEPRIRSFQVEVESYESIHNHSAFASHVEEAAD</sequence>
<evidence type="ECO:0000313" key="4">
    <source>
        <dbReference type="Proteomes" id="UP000295008"/>
    </source>
</evidence>
<name>A0A4R1R9Q4_HYDET</name>
<dbReference type="GO" id="GO:0003934">
    <property type="term" value="F:GTP cyclohydrolase I activity"/>
    <property type="evidence" value="ECO:0007669"/>
    <property type="project" value="UniProtKB-UniRule"/>
</dbReference>
<dbReference type="OrthoDB" id="9774824at2"/>
<comment type="pathway">
    <text evidence="2">Cofactor biosynthesis; 7,8-dihydroneopterin triphosphate biosynthesis; 7,8-dihydroneopterin triphosphate from GTP: step 1/1.</text>
</comment>
<dbReference type="Proteomes" id="UP000295008">
    <property type="component" value="Unassembled WGS sequence"/>
</dbReference>
<reference evidence="3 4" key="1">
    <citation type="submission" date="2019-03" db="EMBL/GenBank/DDBJ databases">
        <title>Genomic Encyclopedia of Type Strains, Phase IV (KMG-IV): sequencing the most valuable type-strain genomes for metagenomic binning, comparative biology and taxonomic classification.</title>
        <authorList>
            <person name="Goeker M."/>
        </authorList>
    </citation>
    <scope>NUCLEOTIDE SEQUENCE [LARGE SCALE GENOMIC DNA]</scope>
    <source>
        <strain evidence="3 4">LX-B</strain>
    </source>
</reference>
<keyword evidence="1 2" id="KW-0378">Hydrolase</keyword>
<dbReference type="AlphaFoldDB" id="A0A4R1R9Q4"/>
<dbReference type="EMBL" id="SLUN01000025">
    <property type="protein sequence ID" value="TCL62418.1"/>
    <property type="molecule type" value="Genomic_DNA"/>
</dbReference>
<protein>
    <recommendedName>
        <fullName evidence="2">GTP cyclohydrolase FolE2</fullName>
        <ecNumber evidence="2">3.5.4.16</ecNumber>
    </recommendedName>
</protein>
<proteinExistence type="inferred from homology"/>
<dbReference type="HAMAP" id="MF_01527_B">
    <property type="entry name" value="GTP_cyclohydrol_B"/>
    <property type="match status" value="1"/>
</dbReference>